<comment type="caution">
    <text evidence="1">The sequence shown here is derived from an EMBL/GenBank/DDBJ whole genome shotgun (WGS) entry which is preliminary data.</text>
</comment>
<dbReference type="EMBL" id="DSJL01000011">
    <property type="protein sequence ID" value="HEF65920.1"/>
    <property type="molecule type" value="Genomic_DNA"/>
</dbReference>
<evidence type="ECO:0000313" key="1">
    <source>
        <dbReference type="EMBL" id="HEF65920.1"/>
    </source>
</evidence>
<dbReference type="AlphaFoldDB" id="A0A7C1JWR3"/>
<protein>
    <recommendedName>
        <fullName evidence="2">Glycosyltransferase RgtA/B/C/D-like domain-containing protein</fullName>
    </recommendedName>
</protein>
<organism evidence="1">
    <name type="scientific">Thermomicrobium roseum</name>
    <dbReference type="NCBI Taxonomy" id="500"/>
    <lineage>
        <taxon>Bacteria</taxon>
        <taxon>Pseudomonadati</taxon>
        <taxon>Thermomicrobiota</taxon>
        <taxon>Thermomicrobia</taxon>
        <taxon>Thermomicrobiales</taxon>
        <taxon>Thermomicrobiaceae</taxon>
        <taxon>Thermomicrobium</taxon>
    </lineage>
</organism>
<name>A0A7C1JWR3_THERO</name>
<sequence>MVSPVISTPARRPQPKLTEGLRLVDLTWRDHLVRVLLFSLPFLGVALLAYRLAFLSNTHAHIVEKALLAADRLRLEVIGFLYPPLPFLTVLVFPRTWMPSVLASVAAGGIAWLLWYDLERTELPRLWRMLLTVSVVATPTALYLATQAYPEVLALHLVVVAWHYYWNFVRYGHTFSGFVAGLVLGLAFYANFYAFLYAIALAGLVPLFRRAANRSREPSERWATLSQMLVTAFPALWAATSWTYINWVFTGNPFTYLAEPATAVIDPTRWGTPLAERVEWLRDFASELLAQPLLIAVLALNAWRYPRRVVPLVVLASLPSLIRLVGLTYSLPLALGTYTLIALLALPERLPRWIAPLLVIFAILQGISGTTLVLREGEVSQWERVLTTEQVRTSDLEERALAVALRQAPPRSILADDRGAYRIIARAESARPFLLPADEDFTAALASPADRVRYVLVSRSAPESDVVSAQFRQGPPAGFVVDGSRAGWIVYRRIDAPSLLATP</sequence>
<accession>A0A7C1JWR3</accession>
<evidence type="ECO:0008006" key="2">
    <source>
        <dbReference type="Google" id="ProtNLM"/>
    </source>
</evidence>
<gene>
    <name evidence="1" type="ORF">ENP47_10030</name>
</gene>
<proteinExistence type="predicted"/>
<reference evidence="1" key="1">
    <citation type="journal article" date="2020" name="mSystems">
        <title>Genome- and Community-Level Interaction Insights into Carbon Utilization and Element Cycling Functions of Hydrothermarchaeota in Hydrothermal Sediment.</title>
        <authorList>
            <person name="Zhou Z."/>
            <person name="Liu Y."/>
            <person name="Xu W."/>
            <person name="Pan J."/>
            <person name="Luo Z.H."/>
            <person name="Li M."/>
        </authorList>
    </citation>
    <scope>NUCLEOTIDE SEQUENCE [LARGE SCALE GENOMIC DNA]</scope>
    <source>
        <strain evidence="1">SpSt-222</strain>
    </source>
</reference>